<dbReference type="InterPro" id="IPR003117">
    <property type="entry name" value="cAMP_dep_PK_reg_su_I/II_a/b"/>
</dbReference>
<dbReference type="InterPro" id="IPR038848">
    <property type="entry name" value="CABYR"/>
</dbReference>
<feature type="compositionally biased region" description="Polar residues" evidence="1">
    <location>
        <begin position="1059"/>
        <end position="1070"/>
    </location>
</feature>
<dbReference type="Gene3D" id="1.20.890.10">
    <property type="entry name" value="cAMP-dependent protein kinase regulatory subunit, dimerization-anchoring domain"/>
    <property type="match status" value="1"/>
</dbReference>
<feature type="domain" description="RIIa" evidence="2">
    <location>
        <begin position="12"/>
        <end position="49"/>
    </location>
</feature>
<reference evidence="4" key="1">
    <citation type="submission" date="2011-12" db="EMBL/GenBank/DDBJ databases">
        <title>The Draft Genome of Lepisosteus oculatus.</title>
        <authorList>
            <consortium name="The Broad Institute Genome Assembly &amp; Analysis Group"/>
            <consortium name="Computational R&amp;D Group"/>
            <consortium name="and Sequencing Platform"/>
            <person name="Di Palma F."/>
            <person name="Alfoldi J."/>
            <person name="Johnson J."/>
            <person name="Berlin A."/>
            <person name="Gnerre S."/>
            <person name="Jaffe D."/>
            <person name="MacCallum I."/>
            <person name="Young S."/>
            <person name="Walker B.J."/>
            <person name="Lander E.S."/>
            <person name="Lindblad-Toh K."/>
        </authorList>
    </citation>
    <scope>NUCLEOTIDE SEQUENCE [LARGE SCALE GENOMIC DNA]</scope>
</reference>
<evidence type="ECO:0000256" key="1">
    <source>
        <dbReference type="SAM" id="MobiDB-lite"/>
    </source>
</evidence>
<feature type="region of interest" description="Disordered" evidence="1">
    <location>
        <begin position="319"/>
        <end position="348"/>
    </location>
</feature>
<feature type="compositionally biased region" description="Polar residues" evidence="1">
    <location>
        <begin position="123"/>
        <end position="134"/>
    </location>
</feature>
<sequence>MYRCPPKLVVPPGLRTLLEGLSRAVVSHQPENISQFSGSYFAELLRFRAENPSLDIKDLVKQSQAAKVGQISGQDTRELCTPGITDTVLREACIPSPPAVGPVGSHEITRVYYESSTLTKSSAPFPVTGSQEQPVSEPKTDHDQEPEVVIFRRKSYISTASPDAEILLQDQIPCQEINSALFERVPSSQFDITSNTVLIKTPSVPCEYVIVVQSENVPETIVFHRNPSEIEEAKKPSLSTLSATPPPAPADEEKPIEWECTPEVEPLESTSLPLEEFPLDMISYQLASVLENVVTLPPVEQPEDACWRDDKAILKKHSVSDELSTESPLGTGESHPRVQTVPKPYRRPLSVSDASTQTFAHESTTFAEPVNIGLCGPSLDKPYIGKTEALIIPNLASRSLHTEPTPECTRTPDQRRVAGATPVSEAAEAGPEGVFGPLGALCVLTGPEARGGVPSVVPYHTPPSVIQCGPDHVLIAEQPGLPLYPGFGQQHSAPYVTTTFPALHGLCSHHVADQHYAGNTFFQAPFPQVPPPHYLVISPPAPQDLKTAPLSCQLLAQECAHPQGLRLSPLGEAAQTPAAAGSPPGQLGQLLQVTPEVLAEPRHTPPAGGEVSVAVGYKDKDKKTTQASAKPDGTQPDAPRKPDETPCAHNQPPAVKEGTLSKQEPSPKPFSSLIKHFQKPHISSIFRGRFPSLQAKQDTASKTPGESATAPCSAEKSSDPESVAITAPPAPLTNVKAQSPHHMIKMKIDHSGTVILQKVVPDQGKEESFVVMESMARPLTTEQAANIFFEVQTPKNMSPQETASIVTTAAGQEVPTVAMETLPAKPEPVVSFVIKHLPPTSMSSPRPGILSYIPAEVRPVPVDTAKEEPPSPGTEQAVKKEPDLPTAMSGSIPDAWMGHENPPAPVWKLYRLSDLRTPELNTPVYSQQPLSCVTVPQFGPLLSPSPPAVQSVGQLYSTSAIIPCHHPQLVTQSNMVMQPAMSSFVPVQSRMSGQQFIVINPLDRQKPHPAPIPVVSDQVNQIYSPANTLPSSSPADSHSGSAGVEGSNMARVTSLLPGKSTNDSNPNKTG</sequence>
<dbReference type="GO" id="GO:0048240">
    <property type="term" value="P:sperm capacitation"/>
    <property type="evidence" value="ECO:0007669"/>
    <property type="project" value="InterPro"/>
</dbReference>
<reference evidence="3" key="2">
    <citation type="submission" date="2025-08" db="UniProtKB">
        <authorList>
            <consortium name="Ensembl"/>
        </authorList>
    </citation>
    <scope>IDENTIFICATION</scope>
</reference>
<accession>W5MHJ6</accession>
<keyword evidence="4" id="KW-1185">Reference proteome</keyword>
<dbReference type="GeneTree" id="ENSGT00390000000444"/>
<dbReference type="GO" id="GO:0005737">
    <property type="term" value="C:cytoplasm"/>
    <property type="evidence" value="ECO:0000318"/>
    <property type="project" value="GO_Central"/>
</dbReference>
<feature type="compositionally biased region" description="Low complexity" evidence="1">
    <location>
        <begin position="1030"/>
        <end position="1042"/>
    </location>
</feature>
<proteinExistence type="predicted"/>
<dbReference type="Pfam" id="PF02197">
    <property type="entry name" value="RIIa"/>
    <property type="match status" value="1"/>
</dbReference>
<feature type="region of interest" description="Disordered" evidence="1">
    <location>
        <begin position="123"/>
        <end position="144"/>
    </location>
</feature>
<dbReference type="AlphaFoldDB" id="W5MHJ6"/>
<evidence type="ECO:0000259" key="2">
    <source>
        <dbReference type="SMART" id="SM00394"/>
    </source>
</evidence>
<protein>
    <recommendedName>
        <fullName evidence="2">RIIa domain-containing protein</fullName>
    </recommendedName>
</protein>
<feature type="region of interest" description="Disordered" evidence="1">
    <location>
        <begin position="401"/>
        <end position="430"/>
    </location>
</feature>
<dbReference type="HOGENOM" id="CLU_287698_0_0_1"/>
<dbReference type="InterPro" id="IPR047579">
    <property type="entry name" value="DD_CABYR_SP17"/>
</dbReference>
<dbReference type="InParanoid" id="W5MHJ6"/>
<feature type="region of interest" description="Disordered" evidence="1">
    <location>
        <begin position="694"/>
        <end position="722"/>
    </location>
</feature>
<name>W5MHJ6_LEPOC</name>
<feature type="region of interest" description="Disordered" evidence="1">
    <location>
        <begin position="600"/>
        <end position="672"/>
    </location>
</feature>
<feature type="region of interest" description="Disordered" evidence="1">
    <location>
        <begin position="862"/>
        <end position="885"/>
    </location>
</feature>
<dbReference type="CDD" id="cd12100">
    <property type="entry name" value="DD_CABYR_SP17"/>
    <property type="match status" value="1"/>
</dbReference>
<dbReference type="Bgee" id="ENSLOCG00000006503">
    <property type="expression patterns" value="Expressed in testis and 2 other cell types or tissues"/>
</dbReference>
<evidence type="ECO:0000313" key="3">
    <source>
        <dbReference type="Ensembl" id="ENSLOCP00000007855.1"/>
    </source>
</evidence>
<feature type="region of interest" description="Disordered" evidence="1">
    <location>
        <begin position="232"/>
        <end position="253"/>
    </location>
</feature>
<dbReference type="Proteomes" id="UP000018468">
    <property type="component" value="Linkage group LG9"/>
</dbReference>
<dbReference type="SUPFAM" id="SSF47391">
    <property type="entry name" value="Dimerization-anchoring domain of cAMP-dependent PK regulatory subunit"/>
    <property type="match status" value="1"/>
</dbReference>
<dbReference type="GO" id="GO:0035686">
    <property type="term" value="C:sperm fibrous sheath"/>
    <property type="evidence" value="ECO:0000318"/>
    <property type="project" value="GO_Central"/>
</dbReference>
<dbReference type="EMBL" id="AHAT01033581">
    <property type="status" value="NOT_ANNOTATED_CDS"/>
    <property type="molecule type" value="Genomic_DNA"/>
</dbReference>
<reference evidence="3" key="3">
    <citation type="submission" date="2025-09" db="UniProtKB">
        <authorList>
            <consortium name="Ensembl"/>
        </authorList>
    </citation>
    <scope>IDENTIFICATION</scope>
</reference>
<dbReference type="Ensembl" id="ENSLOCT00000007865.1">
    <property type="protein sequence ID" value="ENSLOCP00000007855.1"/>
    <property type="gene ID" value="ENSLOCG00000006503.1"/>
</dbReference>
<dbReference type="STRING" id="7918.ENSLOCP00000007855"/>
<dbReference type="PANTHER" id="PTHR15494">
    <property type="entry name" value="CALCIUM-BINDING TYROSINE PHOSPHORYLATION-REGULATED PROTEIN"/>
    <property type="match status" value="1"/>
</dbReference>
<evidence type="ECO:0000313" key="4">
    <source>
        <dbReference type="Proteomes" id="UP000018468"/>
    </source>
</evidence>
<feature type="compositionally biased region" description="Polar residues" evidence="1">
    <location>
        <begin position="694"/>
        <end position="706"/>
    </location>
</feature>
<dbReference type="PANTHER" id="PTHR15494:SF0">
    <property type="entry name" value="CALCIUM-BINDING TYROSINE PHOSPHORYLATION-REGULATED PROTEIN"/>
    <property type="match status" value="1"/>
</dbReference>
<dbReference type="GO" id="GO:0005509">
    <property type="term" value="F:calcium ion binding"/>
    <property type="evidence" value="ECO:0000318"/>
    <property type="project" value="GO_Central"/>
</dbReference>
<dbReference type="eggNOG" id="ENOG502S1NF">
    <property type="taxonomic scope" value="Eukaryota"/>
</dbReference>
<organism evidence="3 4">
    <name type="scientific">Lepisosteus oculatus</name>
    <name type="common">Spotted gar</name>
    <dbReference type="NCBI Taxonomy" id="7918"/>
    <lineage>
        <taxon>Eukaryota</taxon>
        <taxon>Metazoa</taxon>
        <taxon>Chordata</taxon>
        <taxon>Craniata</taxon>
        <taxon>Vertebrata</taxon>
        <taxon>Euteleostomi</taxon>
        <taxon>Actinopterygii</taxon>
        <taxon>Neopterygii</taxon>
        <taxon>Holostei</taxon>
        <taxon>Semionotiformes</taxon>
        <taxon>Lepisosteidae</taxon>
        <taxon>Lepisosteus</taxon>
    </lineage>
</organism>
<dbReference type="SMART" id="SM00394">
    <property type="entry name" value="RIIa"/>
    <property type="match status" value="1"/>
</dbReference>
<feature type="region of interest" description="Disordered" evidence="1">
    <location>
        <begin position="1024"/>
        <end position="1070"/>
    </location>
</feature>